<organism evidence="2 3">
    <name type="scientific">Popillia japonica</name>
    <name type="common">Japanese beetle</name>
    <dbReference type="NCBI Taxonomy" id="7064"/>
    <lineage>
        <taxon>Eukaryota</taxon>
        <taxon>Metazoa</taxon>
        <taxon>Ecdysozoa</taxon>
        <taxon>Arthropoda</taxon>
        <taxon>Hexapoda</taxon>
        <taxon>Insecta</taxon>
        <taxon>Pterygota</taxon>
        <taxon>Neoptera</taxon>
        <taxon>Endopterygota</taxon>
        <taxon>Coleoptera</taxon>
        <taxon>Polyphaga</taxon>
        <taxon>Scarabaeiformia</taxon>
        <taxon>Scarabaeidae</taxon>
        <taxon>Rutelinae</taxon>
        <taxon>Popillia</taxon>
    </lineage>
</organism>
<feature type="chain" id="PRO_5043329373" description="Kazal-like domain-containing protein" evidence="1">
    <location>
        <begin position="22"/>
        <end position="91"/>
    </location>
</feature>
<keyword evidence="3" id="KW-1185">Reference proteome</keyword>
<evidence type="ECO:0000256" key="1">
    <source>
        <dbReference type="SAM" id="SignalP"/>
    </source>
</evidence>
<comment type="caution">
    <text evidence="2">The sequence shown here is derived from an EMBL/GenBank/DDBJ whole genome shotgun (WGS) entry which is preliminary data.</text>
</comment>
<accession>A0AAW1LS14</accession>
<evidence type="ECO:0000313" key="2">
    <source>
        <dbReference type="EMBL" id="KAK9736795.1"/>
    </source>
</evidence>
<name>A0AAW1LS14_POPJA</name>
<protein>
    <recommendedName>
        <fullName evidence="4">Kazal-like domain-containing protein</fullName>
    </recommendedName>
</protein>
<dbReference type="Gene3D" id="3.30.60.30">
    <property type="match status" value="1"/>
</dbReference>
<reference evidence="2 3" key="1">
    <citation type="journal article" date="2024" name="BMC Genomics">
        <title>De novo assembly and annotation of Popillia japonica's genome with initial clues to its potential as an invasive pest.</title>
        <authorList>
            <person name="Cucini C."/>
            <person name="Boschi S."/>
            <person name="Funari R."/>
            <person name="Cardaioli E."/>
            <person name="Iannotti N."/>
            <person name="Marturano G."/>
            <person name="Paoli F."/>
            <person name="Bruttini M."/>
            <person name="Carapelli A."/>
            <person name="Frati F."/>
            <person name="Nardi F."/>
        </authorList>
    </citation>
    <scope>NUCLEOTIDE SEQUENCE [LARGE SCALE GENOMIC DNA]</scope>
    <source>
        <strain evidence="2">DMR45628</strain>
    </source>
</reference>
<dbReference type="AlphaFoldDB" id="A0AAW1LS14"/>
<dbReference type="EMBL" id="JASPKY010000108">
    <property type="protein sequence ID" value="KAK9736795.1"/>
    <property type="molecule type" value="Genomic_DNA"/>
</dbReference>
<sequence>MKGVIAVTILAIALCTNIVLAKNCDDVPCHLDAIPSCTVDVSGNMHTYIGSCSFHRALCRHPEKKIRILHLGICPGDENLIEFKKKSSFDY</sequence>
<feature type="signal peptide" evidence="1">
    <location>
        <begin position="1"/>
        <end position="21"/>
    </location>
</feature>
<evidence type="ECO:0000313" key="3">
    <source>
        <dbReference type="Proteomes" id="UP001458880"/>
    </source>
</evidence>
<dbReference type="Proteomes" id="UP001458880">
    <property type="component" value="Unassembled WGS sequence"/>
</dbReference>
<keyword evidence="1" id="KW-0732">Signal</keyword>
<proteinExistence type="predicted"/>
<evidence type="ECO:0008006" key="4">
    <source>
        <dbReference type="Google" id="ProtNLM"/>
    </source>
</evidence>
<gene>
    <name evidence="2" type="ORF">QE152_g11237</name>
</gene>